<accession>A0ABY5VC30</accession>
<feature type="region of interest" description="Disordered" evidence="5">
    <location>
        <begin position="85"/>
        <end position="124"/>
    </location>
</feature>
<feature type="region of interest" description="Disordered" evidence="5">
    <location>
        <begin position="160"/>
        <end position="185"/>
    </location>
</feature>
<keyword evidence="1" id="KW-0678">Repressor</keyword>
<evidence type="ECO:0000259" key="6">
    <source>
        <dbReference type="PROSITE" id="PS50937"/>
    </source>
</evidence>
<dbReference type="InterPro" id="IPR009061">
    <property type="entry name" value="DNA-bd_dom_put_sf"/>
</dbReference>
<evidence type="ECO:0000313" key="7">
    <source>
        <dbReference type="EMBL" id="UWP58069.1"/>
    </source>
</evidence>
<dbReference type="Pfam" id="PF13411">
    <property type="entry name" value="MerR_1"/>
    <property type="match status" value="1"/>
</dbReference>
<keyword evidence="8" id="KW-1185">Reference proteome</keyword>
<protein>
    <submittedName>
        <fullName evidence="7">Helix-turn-helix domain-containing protein</fullName>
    </submittedName>
</protein>
<dbReference type="EMBL" id="CP102290">
    <property type="protein sequence ID" value="UWP58069.1"/>
    <property type="molecule type" value="Genomic_DNA"/>
</dbReference>
<dbReference type="SMART" id="SM00422">
    <property type="entry name" value="HTH_MERR"/>
    <property type="match status" value="1"/>
</dbReference>
<evidence type="ECO:0000313" key="8">
    <source>
        <dbReference type="Proteomes" id="UP001060164"/>
    </source>
</evidence>
<evidence type="ECO:0000256" key="2">
    <source>
        <dbReference type="ARBA" id="ARBA00023015"/>
    </source>
</evidence>
<dbReference type="InterPro" id="IPR047057">
    <property type="entry name" value="MerR_fam"/>
</dbReference>
<dbReference type="Proteomes" id="UP001060164">
    <property type="component" value="Chromosome"/>
</dbReference>
<dbReference type="InterPro" id="IPR000551">
    <property type="entry name" value="MerR-type_HTH_dom"/>
</dbReference>
<gene>
    <name evidence="7" type="ORF">NQ502_11775</name>
</gene>
<dbReference type="Gene3D" id="1.10.1660.10">
    <property type="match status" value="1"/>
</dbReference>
<keyword evidence="2" id="KW-0805">Transcription regulation</keyword>
<name>A0ABY5VC30_9FIRM</name>
<dbReference type="PANTHER" id="PTHR30204">
    <property type="entry name" value="REDOX-CYCLING DRUG-SENSING TRANSCRIPTIONAL ACTIVATOR SOXR"/>
    <property type="match status" value="1"/>
</dbReference>
<dbReference type="PROSITE" id="PS50937">
    <property type="entry name" value="HTH_MERR_2"/>
    <property type="match status" value="1"/>
</dbReference>
<dbReference type="SUPFAM" id="SSF46955">
    <property type="entry name" value="Putative DNA-binding domain"/>
    <property type="match status" value="1"/>
</dbReference>
<organism evidence="7 8">
    <name type="scientific">Ruminococcus gauvreauii</name>
    <dbReference type="NCBI Taxonomy" id="438033"/>
    <lineage>
        <taxon>Bacteria</taxon>
        <taxon>Bacillati</taxon>
        <taxon>Bacillota</taxon>
        <taxon>Clostridia</taxon>
        <taxon>Eubacteriales</taxon>
        <taxon>Oscillospiraceae</taxon>
        <taxon>Ruminococcus</taxon>
    </lineage>
</organism>
<evidence type="ECO:0000256" key="3">
    <source>
        <dbReference type="ARBA" id="ARBA00023125"/>
    </source>
</evidence>
<reference evidence="7" key="1">
    <citation type="journal article" date="2022" name="Cell">
        <title>Design, construction, and in vivo augmentation of a complex gut microbiome.</title>
        <authorList>
            <person name="Cheng A.G."/>
            <person name="Ho P.Y."/>
            <person name="Aranda-Diaz A."/>
            <person name="Jain S."/>
            <person name="Yu F.B."/>
            <person name="Meng X."/>
            <person name="Wang M."/>
            <person name="Iakiviak M."/>
            <person name="Nagashima K."/>
            <person name="Zhao A."/>
            <person name="Murugkar P."/>
            <person name="Patil A."/>
            <person name="Atabakhsh K."/>
            <person name="Weakley A."/>
            <person name="Yan J."/>
            <person name="Brumbaugh A.R."/>
            <person name="Higginbottom S."/>
            <person name="Dimas A."/>
            <person name="Shiver A.L."/>
            <person name="Deutschbauer A."/>
            <person name="Neff N."/>
            <person name="Sonnenburg J.L."/>
            <person name="Huang K.C."/>
            <person name="Fischbach M.A."/>
        </authorList>
    </citation>
    <scope>NUCLEOTIDE SEQUENCE</scope>
    <source>
        <strain evidence="7">DSM 19829</strain>
    </source>
</reference>
<feature type="compositionally biased region" description="Basic residues" evidence="5">
    <location>
        <begin position="172"/>
        <end position="185"/>
    </location>
</feature>
<evidence type="ECO:0000256" key="4">
    <source>
        <dbReference type="ARBA" id="ARBA00023163"/>
    </source>
</evidence>
<keyword evidence="3" id="KW-0238">DNA-binding</keyword>
<dbReference type="PANTHER" id="PTHR30204:SF69">
    <property type="entry name" value="MERR-FAMILY TRANSCRIPTIONAL REGULATOR"/>
    <property type="match status" value="1"/>
</dbReference>
<sequence length="185" mass="22079">MSETRFLISEAARMVDVETHVLRYWEEELALPIARNEMGHRYYTREDIQIFLSIKELKKKGFQLKTIKELVPGLRRELYANASRKSETDAKKGVIEKDSQKKEPVVEKKKIVSERKEEKEPDKKQEFYQILDRLLTQIKDMDHQEDRYKRLDAAIRHHQYSRRMVAATKEQGKKRKKKFSKPGKS</sequence>
<dbReference type="RefSeq" id="WP_028528533.1">
    <property type="nucleotide sequence ID" value="NZ_CABLBR010000012.1"/>
</dbReference>
<feature type="domain" description="HTH merR-type" evidence="6">
    <location>
        <begin position="5"/>
        <end position="73"/>
    </location>
</feature>
<keyword evidence="4" id="KW-0804">Transcription</keyword>
<evidence type="ECO:0000256" key="1">
    <source>
        <dbReference type="ARBA" id="ARBA00022491"/>
    </source>
</evidence>
<proteinExistence type="predicted"/>
<evidence type="ECO:0000256" key="5">
    <source>
        <dbReference type="SAM" id="MobiDB-lite"/>
    </source>
</evidence>